<evidence type="ECO:0000313" key="2">
    <source>
        <dbReference type="EMBL" id="MBB4027453.1"/>
    </source>
</evidence>
<organism evidence="2 3">
    <name type="scientific">Butyricimonas faecihominis</name>
    <dbReference type="NCBI Taxonomy" id="1472416"/>
    <lineage>
        <taxon>Bacteria</taxon>
        <taxon>Pseudomonadati</taxon>
        <taxon>Bacteroidota</taxon>
        <taxon>Bacteroidia</taxon>
        <taxon>Bacteroidales</taxon>
        <taxon>Odoribacteraceae</taxon>
        <taxon>Butyricimonas</taxon>
    </lineage>
</organism>
<name>A0A7W6HZU3_9BACT</name>
<evidence type="ECO:0000256" key="1">
    <source>
        <dbReference type="SAM" id="Phobius"/>
    </source>
</evidence>
<comment type="caution">
    <text evidence="2">The sequence shown here is derived from an EMBL/GenBank/DDBJ whole genome shotgun (WGS) entry which is preliminary data.</text>
</comment>
<keyword evidence="1" id="KW-0472">Membrane</keyword>
<gene>
    <name evidence="2" type="ORF">GGR14_003265</name>
</gene>
<dbReference type="Proteomes" id="UP000546007">
    <property type="component" value="Unassembled WGS sequence"/>
</dbReference>
<reference evidence="2 3" key="1">
    <citation type="submission" date="2020-08" db="EMBL/GenBank/DDBJ databases">
        <title>Genomic Encyclopedia of Type Strains, Phase IV (KMG-IV): sequencing the most valuable type-strain genomes for metagenomic binning, comparative biology and taxonomic classification.</title>
        <authorList>
            <person name="Goeker M."/>
        </authorList>
    </citation>
    <scope>NUCLEOTIDE SEQUENCE [LARGE SCALE GENOMIC DNA]</scope>
    <source>
        <strain evidence="2 3">DSM 105721</strain>
    </source>
</reference>
<sequence length="80" mass="9278">MKIKKDVTEKNAELTTEKKLRNVRTCLYILILAAITKLAMTDFTELSYQSWISVIIITLVIILVLAIERGIRKKLKEEKE</sequence>
<evidence type="ECO:0000313" key="3">
    <source>
        <dbReference type="Proteomes" id="UP000546007"/>
    </source>
</evidence>
<keyword evidence="3" id="KW-1185">Reference proteome</keyword>
<proteinExistence type="predicted"/>
<keyword evidence="1" id="KW-1133">Transmembrane helix</keyword>
<dbReference type="RefSeq" id="WP_124316800.1">
    <property type="nucleotide sequence ID" value="NZ_AP028155.1"/>
</dbReference>
<accession>A0A7W6HZU3</accession>
<keyword evidence="1" id="KW-0812">Transmembrane</keyword>
<feature type="transmembrane region" description="Helical" evidence="1">
    <location>
        <begin position="21"/>
        <end position="40"/>
    </location>
</feature>
<dbReference type="GeneID" id="93103166"/>
<dbReference type="OrthoDB" id="1100393at2"/>
<feature type="transmembrane region" description="Helical" evidence="1">
    <location>
        <begin position="46"/>
        <end position="67"/>
    </location>
</feature>
<protein>
    <submittedName>
        <fullName evidence="2">Uncharacterized protein</fullName>
    </submittedName>
</protein>
<dbReference type="AlphaFoldDB" id="A0A7W6HZU3"/>
<dbReference type="EMBL" id="JACIES010000010">
    <property type="protein sequence ID" value="MBB4027453.1"/>
    <property type="molecule type" value="Genomic_DNA"/>
</dbReference>